<evidence type="ECO:0000256" key="5">
    <source>
        <dbReference type="ARBA" id="ARBA00022741"/>
    </source>
</evidence>
<reference evidence="11 12" key="1">
    <citation type="submission" date="2018-09" db="EMBL/GenBank/DDBJ databases">
        <title>Genome sequencing of strain 2DFW10M-5.</title>
        <authorList>
            <person name="Heo J."/>
            <person name="Kim S.-J."/>
            <person name="Kwon S.-W."/>
        </authorList>
    </citation>
    <scope>NUCLEOTIDE SEQUENCE [LARGE SCALE GENOMIC DNA]</scope>
    <source>
        <strain evidence="11 12">2DFW10M-5</strain>
    </source>
</reference>
<feature type="binding site" evidence="9">
    <location>
        <begin position="83"/>
        <end position="84"/>
    </location>
    <ligand>
        <name>substrate</name>
    </ligand>
</feature>
<dbReference type="NCBIfam" id="TIGR00761">
    <property type="entry name" value="argB"/>
    <property type="match status" value="1"/>
</dbReference>
<evidence type="ECO:0000256" key="1">
    <source>
        <dbReference type="ARBA" id="ARBA00004828"/>
    </source>
</evidence>
<evidence type="ECO:0000256" key="6">
    <source>
        <dbReference type="ARBA" id="ARBA00022777"/>
    </source>
</evidence>
<dbReference type="Gene3D" id="3.40.1160.10">
    <property type="entry name" value="Acetylglutamate kinase-like"/>
    <property type="match status" value="1"/>
</dbReference>
<keyword evidence="3 9" id="KW-0028">Amino-acid biosynthesis</keyword>
<dbReference type="InterPro" id="IPR001057">
    <property type="entry name" value="Glu/AcGlu_kinase"/>
</dbReference>
<keyword evidence="7 9" id="KW-0067">ATP-binding</keyword>
<comment type="pathway">
    <text evidence="1 9">Amino-acid biosynthesis; L-arginine biosynthesis; N(2)-acetyl-L-ornithine from L-glutamate: step 2/4.</text>
</comment>
<dbReference type="PANTHER" id="PTHR23342">
    <property type="entry name" value="N-ACETYLGLUTAMATE SYNTHASE"/>
    <property type="match status" value="1"/>
</dbReference>
<evidence type="ECO:0000313" key="12">
    <source>
        <dbReference type="Proteomes" id="UP000275069"/>
    </source>
</evidence>
<dbReference type="PANTHER" id="PTHR23342:SF0">
    <property type="entry name" value="N-ACETYLGLUTAMATE SYNTHASE, MITOCHONDRIAL"/>
    <property type="match status" value="1"/>
</dbReference>
<sequence length="310" mass="32567">MADETLTTINPDDAEIVAAREAALEKTAILIESLSWLGSFRDKIVVVKFGGNAMVSPELQRTFAEDILYLHHVGLKPVVVHGGGPQISSMLDKLGIHSEFKGGYRVTTPEAMDVVRMVLTGHINRGIVRSLNELNPTIAIGMSGEDAGLFTGRRRGAMVDGEIVDLGLVGDVVAVNPEVILTQLDAGRIPVVSSVAPDGDVAGQSLNVNADAAAAALAVALRAEKLIVLTDVAGLYRDWPDRASMLTSISAGELHALLPSLESGMIPKMSACLDAVQGGVPKAAIVDGRIPHSILLEIFTQQGIGTEVTA</sequence>
<dbReference type="PIRSF" id="PIRSF000728">
    <property type="entry name" value="NAGK"/>
    <property type="match status" value="1"/>
</dbReference>
<dbReference type="GO" id="GO:0005737">
    <property type="term" value="C:cytoplasm"/>
    <property type="evidence" value="ECO:0007669"/>
    <property type="project" value="UniProtKB-SubCell"/>
</dbReference>
<protein>
    <recommendedName>
        <fullName evidence="9">Acetylglutamate kinase</fullName>
        <ecNumber evidence="9">2.7.2.8</ecNumber>
    </recommendedName>
    <alternativeName>
        <fullName evidence="9">N-acetyl-L-glutamate 5-phosphotransferase</fullName>
    </alternativeName>
    <alternativeName>
        <fullName evidence="9">NAG kinase</fullName>
        <shortName evidence="9">NAGK</shortName>
    </alternativeName>
</protein>
<dbReference type="OrthoDB" id="9803155at2"/>
<evidence type="ECO:0000256" key="3">
    <source>
        <dbReference type="ARBA" id="ARBA00022605"/>
    </source>
</evidence>
<dbReference type="KEGG" id="gry:D7I44_14165"/>
<feature type="domain" description="Aspartate/glutamate/uridylate kinase" evidence="10">
    <location>
        <begin position="43"/>
        <end position="287"/>
    </location>
</feature>
<proteinExistence type="inferred from homology"/>
<evidence type="ECO:0000256" key="7">
    <source>
        <dbReference type="ARBA" id="ARBA00022840"/>
    </source>
</evidence>
<dbReference type="UniPathway" id="UPA00068">
    <property type="reaction ID" value="UER00107"/>
</dbReference>
<comment type="similarity">
    <text evidence="9">Belongs to the acetylglutamate kinase family. ArgB subfamily.</text>
</comment>
<dbReference type="InterPro" id="IPR004662">
    <property type="entry name" value="AcgluKinase_fam"/>
</dbReference>
<dbReference type="InterPro" id="IPR001048">
    <property type="entry name" value="Asp/Glu/Uridylate_kinase"/>
</dbReference>
<dbReference type="EC" id="2.7.2.8" evidence="9"/>
<gene>
    <name evidence="9 11" type="primary">argB</name>
    <name evidence="11" type="ORF">D7I44_14165</name>
</gene>
<comment type="function">
    <text evidence="9">Catalyzes the ATP-dependent phosphorylation of N-acetyl-L-glutamate.</text>
</comment>
<name>A0A387BR49_9MICO</name>
<dbReference type="SUPFAM" id="SSF53633">
    <property type="entry name" value="Carbamate kinase-like"/>
    <property type="match status" value="1"/>
</dbReference>
<dbReference type="CDD" id="cd04250">
    <property type="entry name" value="AAK_NAGK-C"/>
    <property type="match status" value="1"/>
</dbReference>
<dbReference type="HAMAP" id="MF_00082">
    <property type="entry name" value="ArgB"/>
    <property type="match status" value="1"/>
</dbReference>
<keyword evidence="2 9" id="KW-0055">Arginine biosynthesis</keyword>
<keyword evidence="12" id="KW-1185">Reference proteome</keyword>
<feature type="site" description="Transition state stabilizer" evidence="9">
    <location>
        <position position="48"/>
    </location>
</feature>
<feature type="binding site" evidence="9">
    <location>
        <position position="207"/>
    </location>
    <ligand>
        <name>substrate</name>
    </ligand>
</feature>
<accession>A0A387BR49</accession>
<dbReference type="InterPro" id="IPR037528">
    <property type="entry name" value="ArgB"/>
</dbReference>
<keyword evidence="4 9" id="KW-0808">Transferase</keyword>
<keyword evidence="5 9" id="KW-0547">Nucleotide-binding</keyword>
<dbReference type="PRINTS" id="PR00474">
    <property type="entry name" value="GLU5KINASE"/>
</dbReference>
<dbReference type="EMBL" id="CP032624">
    <property type="protein sequence ID" value="AYG04564.1"/>
    <property type="molecule type" value="Genomic_DNA"/>
</dbReference>
<dbReference type="InterPro" id="IPR036393">
    <property type="entry name" value="AceGlu_kinase-like_sf"/>
</dbReference>
<dbReference type="GO" id="GO:0005524">
    <property type="term" value="F:ATP binding"/>
    <property type="evidence" value="ECO:0007669"/>
    <property type="project" value="UniProtKB-UniRule"/>
</dbReference>
<comment type="catalytic activity">
    <reaction evidence="8 9">
        <text>N-acetyl-L-glutamate + ATP = N-acetyl-L-glutamyl 5-phosphate + ADP</text>
        <dbReference type="Rhea" id="RHEA:14629"/>
        <dbReference type="ChEBI" id="CHEBI:30616"/>
        <dbReference type="ChEBI" id="CHEBI:44337"/>
        <dbReference type="ChEBI" id="CHEBI:57936"/>
        <dbReference type="ChEBI" id="CHEBI:456216"/>
        <dbReference type="EC" id="2.7.2.8"/>
    </reaction>
</comment>
<evidence type="ECO:0000256" key="2">
    <source>
        <dbReference type="ARBA" id="ARBA00022571"/>
    </source>
</evidence>
<dbReference type="GO" id="GO:0003991">
    <property type="term" value="F:acetylglutamate kinase activity"/>
    <property type="evidence" value="ECO:0007669"/>
    <property type="project" value="UniProtKB-UniRule"/>
</dbReference>
<dbReference type="GO" id="GO:0042450">
    <property type="term" value="P:L-arginine biosynthetic process via ornithine"/>
    <property type="evidence" value="ECO:0007669"/>
    <property type="project" value="UniProtKB-UniRule"/>
</dbReference>
<dbReference type="Proteomes" id="UP000275069">
    <property type="component" value="Chromosome"/>
</dbReference>
<organism evidence="11 12">
    <name type="scientific">Gryllotalpicola protaetiae</name>
    <dbReference type="NCBI Taxonomy" id="2419771"/>
    <lineage>
        <taxon>Bacteria</taxon>
        <taxon>Bacillati</taxon>
        <taxon>Actinomycetota</taxon>
        <taxon>Actinomycetes</taxon>
        <taxon>Micrococcales</taxon>
        <taxon>Microbacteriaceae</taxon>
        <taxon>Gryllotalpicola</taxon>
    </lineage>
</organism>
<evidence type="ECO:0000256" key="8">
    <source>
        <dbReference type="ARBA" id="ARBA00048141"/>
    </source>
</evidence>
<dbReference type="RefSeq" id="WP_120790094.1">
    <property type="nucleotide sequence ID" value="NZ_CP032624.1"/>
</dbReference>
<feature type="binding site" evidence="9">
    <location>
        <position position="105"/>
    </location>
    <ligand>
        <name>substrate</name>
    </ligand>
</feature>
<evidence type="ECO:0000256" key="4">
    <source>
        <dbReference type="ARBA" id="ARBA00022679"/>
    </source>
</evidence>
<feature type="site" description="Transition state stabilizer" evidence="9">
    <location>
        <position position="268"/>
    </location>
</feature>
<dbReference type="AlphaFoldDB" id="A0A387BR49"/>
<dbReference type="FunFam" id="3.40.1160.10:FF:000004">
    <property type="entry name" value="Acetylglutamate kinase"/>
    <property type="match status" value="1"/>
</dbReference>
<evidence type="ECO:0000256" key="9">
    <source>
        <dbReference type="HAMAP-Rule" id="MF_00082"/>
    </source>
</evidence>
<keyword evidence="9" id="KW-0963">Cytoplasm</keyword>
<dbReference type="Pfam" id="PF00696">
    <property type="entry name" value="AA_kinase"/>
    <property type="match status" value="1"/>
</dbReference>
<evidence type="ECO:0000313" key="11">
    <source>
        <dbReference type="EMBL" id="AYG04564.1"/>
    </source>
</evidence>
<keyword evidence="6 9" id="KW-0418">Kinase</keyword>
<evidence type="ECO:0000259" key="10">
    <source>
        <dbReference type="Pfam" id="PF00696"/>
    </source>
</evidence>
<dbReference type="InterPro" id="IPR041727">
    <property type="entry name" value="NAGK-C"/>
</dbReference>
<comment type="subcellular location">
    <subcellularLocation>
        <location evidence="9">Cytoplasm</location>
    </subcellularLocation>
</comment>